<dbReference type="EMBL" id="QXFT01000090">
    <property type="protein sequence ID" value="KAE9355583.1"/>
    <property type="molecule type" value="Genomic_DNA"/>
</dbReference>
<gene>
    <name evidence="2" type="ORF">PR003_g2762</name>
</gene>
<evidence type="ECO:0000313" key="2">
    <source>
        <dbReference type="EMBL" id="KAE9355583.1"/>
    </source>
</evidence>
<dbReference type="AlphaFoldDB" id="A0A6A4FRV8"/>
<comment type="caution">
    <text evidence="2">The sequence shown here is derived from an EMBL/GenBank/DDBJ whole genome shotgun (WGS) entry which is preliminary data.</text>
</comment>
<protein>
    <submittedName>
        <fullName evidence="2">Uncharacterized protein</fullName>
    </submittedName>
</protein>
<accession>A0A6A4FRV8</accession>
<evidence type="ECO:0000313" key="3">
    <source>
        <dbReference type="Proteomes" id="UP000434957"/>
    </source>
</evidence>
<feature type="compositionally biased region" description="Polar residues" evidence="1">
    <location>
        <begin position="45"/>
        <end position="73"/>
    </location>
</feature>
<feature type="region of interest" description="Disordered" evidence="1">
    <location>
        <begin position="1"/>
        <end position="227"/>
    </location>
</feature>
<evidence type="ECO:0000256" key="1">
    <source>
        <dbReference type="SAM" id="MobiDB-lite"/>
    </source>
</evidence>
<feature type="compositionally biased region" description="Basic and acidic residues" evidence="1">
    <location>
        <begin position="113"/>
        <end position="122"/>
    </location>
</feature>
<sequence>MGLSTKRLRTGQTQTHRLRSKWAASQPPAKPHRRSAAETMPNGAHPSSNGSGASAVSQQRTAESTSKWNTYLTTRVLLYEVKRSQSVGRPNDAGAKQQRETDKVSPATPSQVGHEREADELRIPTPTTTEADPAVLTGLPPRRQHLSMIQTSASETDATSSDDAEGSKRRADYEGHAARDQDAGQPAGVAPPDERQDVVSYGSGERSTGAAEGTVADSRGPAAVEEDKEPKIYVFTGGGRSGADSVVSKKPRFTRLEPTEVECRRRRYRIPTGRYVLKFDVERLGHRPNWDRKLRTN</sequence>
<dbReference type="Proteomes" id="UP000434957">
    <property type="component" value="Unassembled WGS sequence"/>
</dbReference>
<organism evidence="2 3">
    <name type="scientific">Phytophthora rubi</name>
    <dbReference type="NCBI Taxonomy" id="129364"/>
    <lineage>
        <taxon>Eukaryota</taxon>
        <taxon>Sar</taxon>
        <taxon>Stramenopiles</taxon>
        <taxon>Oomycota</taxon>
        <taxon>Peronosporomycetes</taxon>
        <taxon>Peronosporales</taxon>
        <taxon>Peronosporaceae</taxon>
        <taxon>Phytophthora</taxon>
    </lineage>
</organism>
<proteinExistence type="predicted"/>
<feature type="compositionally biased region" description="Low complexity" evidence="1">
    <location>
        <begin position="151"/>
        <end position="161"/>
    </location>
</feature>
<keyword evidence="3" id="KW-1185">Reference proteome</keyword>
<name>A0A6A4FRV8_9STRA</name>
<reference evidence="2 3" key="1">
    <citation type="submission" date="2018-08" db="EMBL/GenBank/DDBJ databases">
        <title>Genomic investigation of the strawberry pathogen Phytophthora fragariae indicates pathogenicity is determined by transcriptional variation in three key races.</title>
        <authorList>
            <person name="Adams T.M."/>
            <person name="Armitage A.D."/>
            <person name="Sobczyk M.K."/>
            <person name="Bates H.J."/>
            <person name="Dunwell J.M."/>
            <person name="Nellist C.F."/>
            <person name="Harrison R.J."/>
        </authorList>
    </citation>
    <scope>NUCLEOTIDE SEQUENCE [LARGE SCALE GENOMIC DNA]</scope>
    <source>
        <strain evidence="2 3">SCRP333</strain>
    </source>
</reference>
<feature type="compositionally biased region" description="Basic and acidic residues" evidence="1">
    <location>
        <begin position="165"/>
        <end position="182"/>
    </location>
</feature>